<dbReference type="AlphaFoldDB" id="A0A5B7GZK6"/>
<protein>
    <submittedName>
        <fullName evidence="1">Uncharacterized protein</fullName>
    </submittedName>
</protein>
<organism evidence="1 2">
    <name type="scientific">Portunus trituberculatus</name>
    <name type="common">Swimming crab</name>
    <name type="synonym">Neptunus trituberculatus</name>
    <dbReference type="NCBI Taxonomy" id="210409"/>
    <lineage>
        <taxon>Eukaryota</taxon>
        <taxon>Metazoa</taxon>
        <taxon>Ecdysozoa</taxon>
        <taxon>Arthropoda</taxon>
        <taxon>Crustacea</taxon>
        <taxon>Multicrustacea</taxon>
        <taxon>Malacostraca</taxon>
        <taxon>Eumalacostraca</taxon>
        <taxon>Eucarida</taxon>
        <taxon>Decapoda</taxon>
        <taxon>Pleocyemata</taxon>
        <taxon>Brachyura</taxon>
        <taxon>Eubrachyura</taxon>
        <taxon>Portunoidea</taxon>
        <taxon>Portunidae</taxon>
        <taxon>Portuninae</taxon>
        <taxon>Portunus</taxon>
    </lineage>
</organism>
<evidence type="ECO:0000313" key="2">
    <source>
        <dbReference type="Proteomes" id="UP000324222"/>
    </source>
</evidence>
<dbReference type="Proteomes" id="UP000324222">
    <property type="component" value="Unassembled WGS sequence"/>
</dbReference>
<accession>A0A5B7GZK6</accession>
<keyword evidence="2" id="KW-1185">Reference proteome</keyword>
<sequence length="108" mass="12159">MRPSSEEVKLVKRFEIQWRTNENPFRNTGNLEYQGVLRYSNGATWKFTSLPYHPSSSSSSPSSCSLSVLHLYESSLLAPLVPSSILIGLSFSRGERETRDSNDCDLVD</sequence>
<name>A0A5B7GZK6_PORTR</name>
<comment type="caution">
    <text evidence="1">The sequence shown here is derived from an EMBL/GenBank/DDBJ whole genome shotgun (WGS) entry which is preliminary data.</text>
</comment>
<evidence type="ECO:0000313" key="1">
    <source>
        <dbReference type="EMBL" id="MPC64222.1"/>
    </source>
</evidence>
<reference evidence="1 2" key="1">
    <citation type="submission" date="2019-05" db="EMBL/GenBank/DDBJ databases">
        <title>Another draft genome of Portunus trituberculatus and its Hox gene families provides insights of decapod evolution.</title>
        <authorList>
            <person name="Jeong J.-H."/>
            <person name="Song I."/>
            <person name="Kim S."/>
            <person name="Choi T."/>
            <person name="Kim D."/>
            <person name="Ryu S."/>
            <person name="Kim W."/>
        </authorList>
    </citation>
    <scope>NUCLEOTIDE SEQUENCE [LARGE SCALE GENOMIC DNA]</scope>
    <source>
        <tissue evidence="1">Muscle</tissue>
    </source>
</reference>
<gene>
    <name evidence="1" type="ORF">E2C01_058333</name>
</gene>
<proteinExistence type="predicted"/>
<dbReference type="EMBL" id="VSRR010021795">
    <property type="protein sequence ID" value="MPC64222.1"/>
    <property type="molecule type" value="Genomic_DNA"/>
</dbReference>